<organism evidence="1 2">
    <name type="scientific">Buttiauxella agrestis ATCC 33320</name>
    <dbReference type="NCBI Taxonomy" id="1006004"/>
    <lineage>
        <taxon>Bacteria</taxon>
        <taxon>Pseudomonadati</taxon>
        <taxon>Pseudomonadota</taxon>
        <taxon>Gammaproteobacteria</taxon>
        <taxon>Enterobacterales</taxon>
        <taxon>Enterobacteriaceae</taxon>
        <taxon>Buttiauxella</taxon>
    </lineage>
</organism>
<dbReference type="OrthoDB" id="8564199at2"/>
<dbReference type="RefSeq" id="WP_034496730.1">
    <property type="nucleotide sequence ID" value="NZ_JMPI01000036.1"/>
</dbReference>
<keyword evidence="2" id="KW-1185">Reference proteome</keyword>
<dbReference type="STRING" id="1006004.GBAG_2665"/>
<protein>
    <submittedName>
        <fullName evidence="1">Phage tail protein</fullName>
    </submittedName>
</protein>
<dbReference type="Proteomes" id="UP000028653">
    <property type="component" value="Unassembled WGS sequence"/>
</dbReference>
<name>A0A085GA09_9ENTR</name>
<dbReference type="eggNOG" id="ENOG5032RTF">
    <property type="taxonomic scope" value="Bacteria"/>
</dbReference>
<dbReference type="AlphaFoldDB" id="A0A085GA09"/>
<proteinExistence type="predicted"/>
<evidence type="ECO:0000313" key="1">
    <source>
        <dbReference type="EMBL" id="KFC80554.1"/>
    </source>
</evidence>
<reference evidence="1 2" key="1">
    <citation type="submission" date="2014-05" db="EMBL/GenBank/DDBJ databases">
        <title>ATOL: Assembling a taxonomically balanced genome-scale reconstruction of the evolutionary history of the Enterobacteriaceae.</title>
        <authorList>
            <person name="Plunkett G.III."/>
            <person name="Neeno-Eckwall E.C."/>
            <person name="Glasner J.D."/>
            <person name="Perna N.T."/>
        </authorList>
    </citation>
    <scope>NUCLEOTIDE SEQUENCE [LARGE SCALE GENOMIC DNA]</scope>
    <source>
        <strain evidence="1 2">ATCC 33320</strain>
    </source>
</reference>
<dbReference type="InterPro" id="IPR009678">
    <property type="entry name" value="Phage_tail_completion_R"/>
</dbReference>
<gene>
    <name evidence="1" type="ORF">GBAG_2665</name>
</gene>
<sequence>MLKPASLRKALCDAAPVLRNNPDMLRIFIDSGKIAATLATSLSFENQYTLNIVVTDYHGDLDYLIVPVNAWLRENQPDIMTTDEGRKKGFTYIADINDDESVDVSISLLLTERTLVRQEGEALHVKHAAEPPLPENVTRPMELYVHGELVSQWHE</sequence>
<dbReference type="EMBL" id="JMPI01000036">
    <property type="protein sequence ID" value="KFC80554.1"/>
    <property type="molecule type" value="Genomic_DNA"/>
</dbReference>
<evidence type="ECO:0000313" key="2">
    <source>
        <dbReference type="Proteomes" id="UP000028653"/>
    </source>
</evidence>
<accession>A0A085GA09</accession>
<dbReference type="Pfam" id="PF06891">
    <property type="entry name" value="P2_Phage_GpR"/>
    <property type="match status" value="1"/>
</dbReference>
<comment type="caution">
    <text evidence="1">The sequence shown here is derived from an EMBL/GenBank/DDBJ whole genome shotgun (WGS) entry which is preliminary data.</text>
</comment>